<evidence type="ECO:0000313" key="3">
    <source>
        <dbReference type="Proteomes" id="UP001362999"/>
    </source>
</evidence>
<gene>
    <name evidence="2" type="ORF">R3P38DRAFT_3251830</name>
</gene>
<feature type="region of interest" description="Disordered" evidence="1">
    <location>
        <begin position="1"/>
        <end position="23"/>
    </location>
</feature>
<accession>A0AAW0E215</accession>
<evidence type="ECO:0000313" key="2">
    <source>
        <dbReference type="EMBL" id="KAK7059369.1"/>
    </source>
</evidence>
<comment type="caution">
    <text evidence="2">The sequence shown here is derived from an EMBL/GenBank/DDBJ whole genome shotgun (WGS) entry which is preliminary data.</text>
</comment>
<dbReference type="EMBL" id="JAWWNJ010000003">
    <property type="protein sequence ID" value="KAK7059369.1"/>
    <property type="molecule type" value="Genomic_DNA"/>
</dbReference>
<feature type="compositionally biased region" description="Low complexity" evidence="1">
    <location>
        <begin position="118"/>
        <end position="128"/>
    </location>
</feature>
<keyword evidence="3" id="KW-1185">Reference proteome</keyword>
<organism evidence="2 3">
    <name type="scientific">Favolaschia claudopus</name>
    <dbReference type="NCBI Taxonomy" id="2862362"/>
    <lineage>
        <taxon>Eukaryota</taxon>
        <taxon>Fungi</taxon>
        <taxon>Dikarya</taxon>
        <taxon>Basidiomycota</taxon>
        <taxon>Agaricomycotina</taxon>
        <taxon>Agaricomycetes</taxon>
        <taxon>Agaricomycetidae</taxon>
        <taxon>Agaricales</taxon>
        <taxon>Marasmiineae</taxon>
        <taxon>Mycenaceae</taxon>
        <taxon>Favolaschia</taxon>
    </lineage>
</organism>
<proteinExistence type="predicted"/>
<reference evidence="2 3" key="1">
    <citation type="journal article" date="2024" name="J Genomics">
        <title>Draft genome sequencing and assembly of Favolaschia claudopus CIRM-BRFM 2984 isolated from oak limbs.</title>
        <authorList>
            <person name="Navarro D."/>
            <person name="Drula E."/>
            <person name="Chaduli D."/>
            <person name="Cazenave R."/>
            <person name="Ahrendt S."/>
            <person name="Wang J."/>
            <person name="Lipzen A."/>
            <person name="Daum C."/>
            <person name="Barry K."/>
            <person name="Grigoriev I.V."/>
            <person name="Favel A."/>
            <person name="Rosso M.N."/>
            <person name="Martin F."/>
        </authorList>
    </citation>
    <scope>NUCLEOTIDE SEQUENCE [LARGE SCALE GENOMIC DNA]</scope>
    <source>
        <strain evidence="2 3">CIRM-BRFM 2984</strain>
    </source>
</reference>
<evidence type="ECO:0000256" key="1">
    <source>
        <dbReference type="SAM" id="MobiDB-lite"/>
    </source>
</evidence>
<protein>
    <submittedName>
        <fullName evidence="2">Uncharacterized protein</fullName>
    </submittedName>
</protein>
<feature type="region of interest" description="Disordered" evidence="1">
    <location>
        <begin position="118"/>
        <end position="155"/>
    </location>
</feature>
<name>A0AAW0E215_9AGAR</name>
<dbReference type="AlphaFoldDB" id="A0AAW0E215"/>
<feature type="compositionally biased region" description="Polar residues" evidence="1">
    <location>
        <begin position="1"/>
        <end position="16"/>
    </location>
</feature>
<sequence length="366" mass="39837">MSHSVTKRSCAQTQQRRGPRPRFKHPDILYITHLNSSLRSLFARARSARPPFSPCLQSPLWSPPQSSDLATSRHLTIASPLLALALLAILARPAAALPRSNLLSFVFVSYSYFSMPPANQNSSNNSNSNKRKRTTTGDDVSTAAKAADGTQSNPAAQALTKWTKAFERTIQNCTDQGISIPPPTSLAFMKTKGSDAVTQFREAHHDLQRAVATHEKYATASSTGKHTSAVLGNMKFPPHKTLQGFDVMTDVRVVEALAAAEKDLATAHSSTSTYLTTVYAVQVEKARERVDVAKNADMFAATLTEYCVRIITLAGDPDTAAWQPCVSAVKATLTEQLKGTRFEFTARLDRDATTKEADAQAVLTTR</sequence>
<dbReference type="Proteomes" id="UP001362999">
    <property type="component" value="Unassembled WGS sequence"/>
</dbReference>